<feature type="domain" description="Metallo-beta-lactamase" evidence="6">
    <location>
        <begin position="12"/>
        <end position="170"/>
    </location>
</feature>
<comment type="cofactor">
    <cofactor evidence="1">
        <name>Zn(2+)</name>
        <dbReference type="ChEBI" id="CHEBI:29105"/>
    </cofactor>
</comment>
<dbReference type="InterPro" id="IPR036866">
    <property type="entry name" value="RibonucZ/Hydroxyglut_hydro"/>
</dbReference>
<dbReference type="Proteomes" id="UP000585802">
    <property type="component" value="Unassembled WGS sequence"/>
</dbReference>
<evidence type="ECO:0000256" key="5">
    <source>
        <dbReference type="ARBA" id="ARBA00022833"/>
    </source>
</evidence>
<keyword evidence="5" id="KW-0862">Zinc</keyword>
<dbReference type="SUPFAM" id="SSF56281">
    <property type="entry name" value="Metallo-hydrolase/oxidoreductase"/>
    <property type="match status" value="1"/>
</dbReference>
<dbReference type="InterPro" id="IPR001279">
    <property type="entry name" value="Metallo-B-lactamas"/>
</dbReference>
<comment type="caution">
    <text evidence="7">The sequence shown here is derived from an EMBL/GenBank/DDBJ whole genome shotgun (WGS) entry which is preliminary data.</text>
</comment>
<organism evidence="7 8">
    <name type="scientific">Marine Group III euryarchaeote</name>
    <dbReference type="NCBI Taxonomy" id="2173149"/>
    <lineage>
        <taxon>Archaea</taxon>
        <taxon>Methanobacteriati</taxon>
        <taxon>Thermoplasmatota</taxon>
        <taxon>Thermoplasmata</taxon>
        <taxon>Candidatus Thermoprofundales</taxon>
    </lineage>
</organism>
<evidence type="ECO:0000256" key="3">
    <source>
        <dbReference type="ARBA" id="ARBA00022723"/>
    </source>
</evidence>
<keyword evidence="4 7" id="KW-0378">Hydrolase</keyword>
<dbReference type="PANTHER" id="PTHR43084:SF1">
    <property type="entry name" value="PERSULFIDE DIOXYGENASE ETHE1, MITOCHONDRIAL"/>
    <property type="match status" value="1"/>
</dbReference>
<dbReference type="InterPro" id="IPR035680">
    <property type="entry name" value="Clx_II_MBL"/>
</dbReference>
<evidence type="ECO:0000313" key="8">
    <source>
        <dbReference type="Proteomes" id="UP000585802"/>
    </source>
</evidence>
<dbReference type="GO" id="GO:0016787">
    <property type="term" value="F:hydrolase activity"/>
    <property type="evidence" value="ECO:0007669"/>
    <property type="project" value="UniProtKB-KW"/>
</dbReference>
<accession>A0A7J4GRG8</accession>
<dbReference type="SMART" id="SM00849">
    <property type="entry name" value="Lactamase_B"/>
    <property type="match status" value="1"/>
</dbReference>
<dbReference type="EMBL" id="DUCX01000027">
    <property type="protein sequence ID" value="HIF37118.1"/>
    <property type="molecule type" value="Genomic_DNA"/>
</dbReference>
<dbReference type="AlphaFoldDB" id="A0A7J4GRG8"/>
<protein>
    <submittedName>
        <fullName evidence="7">MBL fold metallo-hydrolase</fullName>
    </submittedName>
</protein>
<evidence type="ECO:0000259" key="6">
    <source>
        <dbReference type="SMART" id="SM00849"/>
    </source>
</evidence>
<dbReference type="Pfam" id="PF00753">
    <property type="entry name" value="Lactamase_B"/>
    <property type="match status" value="1"/>
</dbReference>
<evidence type="ECO:0000256" key="2">
    <source>
        <dbReference type="ARBA" id="ARBA00006759"/>
    </source>
</evidence>
<gene>
    <name evidence="7" type="ORF">EYQ70_01690</name>
</gene>
<name>A0A7J4GRG8_9ARCH</name>
<comment type="similarity">
    <text evidence="2">Belongs to the metallo-beta-lactamase superfamily. Glyoxalase II family.</text>
</comment>
<dbReference type="InterPro" id="IPR051682">
    <property type="entry name" value="Mito_Persulfide_Diox"/>
</dbReference>
<dbReference type="GO" id="GO:0006749">
    <property type="term" value="P:glutathione metabolic process"/>
    <property type="evidence" value="ECO:0007669"/>
    <property type="project" value="TreeGrafter"/>
</dbReference>
<dbReference type="GO" id="GO:0050313">
    <property type="term" value="F:sulfur dioxygenase activity"/>
    <property type="evidence" value="ECO:0007669"/>
    <property type="project" value="TreeGrafter"/>
</dbReference>
<proteinExistence type="inferred from homology"/>
<evidence type="ECO:0000256" key="4">
    <source>
        <dbReference type="ARBA" id="ARBA00022801"/>
    </source>
</evidence>
<reference evidence="8" key="1">
    <citation type="journal article" date="2019" name="bioRxiv">
        <title>Genome diversification in globally distributed novel marine Proteobacteria is linked to environmental adaptation.</title>
        <authorList>
            <person name="Zhou Z."/>
            <person name="Tran P.Q."/>
            <person name="Kieft K."/>
            <person name="Anantharaman K."/>
        </authorList>
    </citation>
    <scope>NUCLEOTIDE SEQUENCE [LARGE SCALE GENOMIC DNA]</scope>
</reference>
<dbReference type="PANTHER" id="PTHR43084">
    <property type="entry name" value="PERSULFIDE DIOXYGENASE ETHE1"/>
    <property type="match status" value="1"/>
</dbReference>
<keyword evidence="3" id="KW-0479">Metal-binding</keyword>
<dbReference type="Gene3D" id="3.60.15.10">
    <property type="entry name" value="Ribonuclease Z/Hydroxyacylglutathione hydrolase-like"/>
    <property type="match status" value="1"/>
</dbReference>
<sequence>MIIEQIPIGPMANFGYILACEETRIAALIDPAFEPEKLIARAKELELDIEWILNTHGHFDHINGNNVAVEMTGAKIIGHNSSTFHVDNKVDHGDTFAIGNLDIHVLFTPGHSPDEICFFVNNQVLFTGDVLFVSECGRTDLPGSNVQEMYKSLFEVLASVPDDVDMFPGHDYGSSPMSTMGFERANNYVLKPRSLEDFVVFMNEP</sequence>
<evidence type="ECO:0000313" key="7">
    <source>
        <dbReference type="EMBL" id="HIF37118.1"/>
    </source>
</evidence>
<dbReference type="GO" id="GO:0070813">
    <property type="term" value="P:hydrogen sulfide metabolic process"/>
    <property type="evidence" value="ECO:0007669"/>
    <property type="project" value="TreeGrafter"/>
</dbReference>
<dbReference type="GO" id="GO:0046872">
    <property type="term" value="F:metal ion binding"/>
    <property type="evidence" value="ECO:0007669"/>
    <property type="project" value="UniProtKB-KW"/>
</dbReference>
<evidence type="ECO:0000256" key="1">
    <source>
        <dbReference type="ARBA" id="ARBA00001947"/>
    </source>
</evidence>
<dbReference type="CDD" id="cd07723">
    <property type="entry name" value="hydroxyacylglutathione_hydrolase_MBL-fold"/>
    <property type="match status" value="1"/>
</dbReference>